<accession>A0AC61NBU6</accession>
<dbReference type="Proteomes" id="UP000826212">
    <property type="component" value="Chromosome"/>
</dbReference>
<reference evidence="1" key="1">
    <citation type="submission" date="2021-08" db="EMBL/GenBank/DDBJ databases">
        <title>Novel anaerobic bacterium isolated from sea squirt in East Sea, Republic of Korea.</title>
        <authorList>
            <person name="Nguyen T.H."/>
            <person name="Li Z."/>
            <person name="Lee Y.-J."/>
            <person name="Ko J."/>
            <person name="Kim S.-G."/>
        </authorList>
    </citation>
    <scope>NUCLEOTIDE SEQUENCE</scope>
    <source>
        <strain evidence="1">KCTC 25031</strain>
    </source>
</reference>
<organism evidence="1 2">
    <name type="scientific">Halosquirtibacter laminarini</name>
    <dbReference type="NCBI Taxonomy" id="3374600"/>
    <lineage>
        <taxon>Bacteria</taxon>
        <taxon>Pseudomonadati</taxon>
        <taxon>Bacteroidota</taxon>
        <taxon>Bacteroidia</taxon>
        <taxon>Marinilabiliales</taxon>
        <taxon>Prolixibacteraceae</taxon>
        <taxon>Halosquirtibacter</taxon>
    </lineage>
</organism>
<name>A0AC61NBU6_9BACT</name>
<gene>
    <name evidence="1" type="ORF">K4L44_10260</name>
</gene>
<protein>
    <submittedName>
        <fullName evidence="1">1,4-dihydroxy-6-naphthoate synthase</fullName>
    </submittedName>
</protein>
<proteinExistence type="predicted"/>
<dbReference type="EMBL" id="CP081303">
    <property type="protein sequence ID" value="QZE12971.1"/>
    <property type="molecule type" value="Genomic_DNA"/>
</dbReference>
<evidence type="ECO:0000313" key="1">
    <source>
        <dbReference type="EMBL" id="QZE12971.1"/>
    </source>
</evidence>
<keyword evidence="2" id="KW-1185">Reference proteome</keyword>
<evidence type="ECO:0000313" key="2">
    <source>
        <dbReference type="Proteomes" id="UP000826212"/>
    </source>
</evidence>
<sequence length="274" mass="31114">MKLSLGFSTCPNDTFIFDAMIHHKIDTEGLTFEVVMEDVEALNDKAFKQELDITKLSYHAFCYLTDHYRLMNAGSALGRGNGPLLISHKEQVDLQNGVVAIPGKYTTANLLLTVAYPQIQHKKELLFSDIEQSLLEDQIEAGTIIHENRFTYSERGLHKIADLGALWESRSGHAIPLGGIVTKREFPLELQKKIDRVMARSVQYAFDNPTESVAFMKQHAQEMELEVMKKHIALYVNQFTKDLGEEGKTAILFLFEEAKRVGLINTYQEDYLIS</sequence>